<keyword evidence="1" id="KW-0472">Membrane</keyword>
<sequence length="159" mass="17890">MRRLPAQPDPSHSTRAHDVARDHRLIIGGVLATLVVLVVGGYTMDWSWTGFGGNTVWDWLNLLILPVVLTALPLWQRTRRSHHLHWRIAWILAMVTLVVLAVGGYTLGWSWTGFHGNTVWDWLKLLIVPFVLPLVLSDFTRAAHPANATTAAHPLRKTD</sequence>
<dbReference type="OrthoDB" id="154874at2"/>
<comment type="caution">
    <text evidence="2">The sequence shown here is derived from an EMBL/GenBank/DDBJ whole genome shotgun (WGS) entry which is preliminary data.</text>
</comment>
<keyword evidence="1" id="KW-0812">Transmembrane</keyword>
<evidence type="ECO:0000313" key="3">
    <source>
        <dbReference type="Proteomes" id="UP000320244"/>
    </source>
</evidence>
<feature type="transmembrane region" description="Helical" evidence="1">
    <location>
        <begin position="25"/>
        <end position="44"/>
    </location>
</feature>
<gene>
    <name evidence="2" type="ORF">FGL98_02875</name>
</gene>
<reference evidence="2 3" key="2">
    <citation type="submission" date="2019-08" db="EMBL/GenBank/DDBJ databases">
        <title>Jejuicoccus antrihumi gen. nov., sp. nov., a new member of the family Dermacoccaceae isolated from a cave.</title>
        <authorList>
            <person name="Schumann P."/>
            <person name="Kim I.S."/>
        </authorList>
    </citation>
    <scope>NUCLEOTIDE SEQUENCE [LARGE SCALE GENOMIC DNA]</scope>
    <source>
        <strain evidence="2 3">C5-26</strain>
    </source>
</reference>
<evidence type="ECO:0000256" key="1">
    <source>
        <dbReference type="SAM" id="Phobius"/>
    </source>
</evidence>
<feature type="transmembrane region" description="Helical" evidence="1">
    <location>
        <begin position="56"/>
        <end position="75"/>
    </location>
</feature>
<feature type="transmembrane region" description="Helical" evidence="1">
    <location>
        <begin position="87"/>
        <end position="107"/>
    </location>
</feature>
<dbReference type="EMBL" id="VCQV01000003">
    <property type="protein sequence ID" value="TWP38189.1"/>
    <property type="molecule type" value="Genomic_DNA"/>
</dbReference>
<protein>
    <submittedName>
        <fullName evidence="2">Uncharacterized protein</fullName>
    </submittedName>
</protein>
<name>A0A563E7A8_9MICO</name>
<organism evidence="2 3">
    <name type="scientific">Leekyejoonella antrihumi</name>
    <dbReference type="NCBI Taxonomy" id="1660198"/>
    <lineage>
        <taxon>Bacteria</taxon>
        <taxon>Bacillati</taxon>
        <taxon>Actinomycetota</taxon>
        <taxon>Actinomycetes</taxon>
        <taxon>Micrococcales</taxon>
        <taxon>Dermacoccaceae</taxon>
        <taxon>Leekyejoonella</taxon>
    </lineage>
</organism>
<proteinExistence type="predicted"/>
<feature type="transmembrane region" description="Helical" evidence="1">
    <location>
        <begin position="119"/>
        <end position="136"/>
    </location>
</feature>
<evidence type="ECO:0000313" key="2">
    <source>
        <dbReference type="EMBL" id="TWP38189.1"/>
    </source>
</evidence>
<keyword evidence="3" id="KW-1185">Reference proteome</keyword>
<accession>A0A563E7A8</accession>
<keyword evidence="1" id="KW-1133">Transmembrane helix</keyword>
<dbReference type="AlphaFoldDB" id="A0A563E7A8"/>
<reference evidence="2 3" key="1">
    <citation type="submission" date="2019-05" db="EMBL/GenBank/DDBJ databases">
        <authorList>
            <person name="Lee S.D."/>
        </authorList>
    </citation>
    <scope>NUCLEOTIDE SEQUENCE [LARGE SCALE GENOMIC DNA]</scope>
    <source>
        <strain evidence="2 3">C5-26</strain>
    </source>
</reference>
<dbReference type="RefSeq" id="WP_146315166.1">
    <property type="nucleotide sequence ID" value="NZ_VCQV01000003.1"/>
</dbReference>
<dbReference type="Proteomes" id="UP000320244">
    <property type="component" value="Unassembled WGS sequence"/>
</dbReference>